<keyword evidence="3" id="KW-1185">Reference proteome</keyword>
<protein>
    <submittedName>
        <fullName evidence="2">Uncharacterized protein</fullName>
    </submittedName>
</protein>
<evidence type="ECO:0000313" key="2">
    <source>
        <dbReference type="EMBL" id="PWW23447.1"/>
    </source>
</evidence>
<organism evidence="2 3">
    <name type="scientific">Geodermatophilus normandii</name>
    <dbReference type="NCBI Taxonomy" id="1137989"/>
    <lineage>
        <taxon>Bacteria</taxon>
        <taxon>Bacillati</taxon>
        <taxon>Actinomycetota</taxon>
        <taxon>Actinomycetes</taxon>
        <taxon>Geodermatophilales</taxon>
        <taxon>Geodermatophilaceae</taxon>
        <taxon>Geodermatophilus</taxon>
    </lineage>
</organism>
<feature type="region of interest" description="Disordered" evidence="1">
    <location>
        <begin position="24"/>
        <end position="75"/>
    </location>
</feature>
<dbReference type="Proteomes" id="UP000246661">
    <property type="component" value="Unassembled WGS sequence"/>
</dbReference>
<dbReference type="RefSeq" id="WP_110005851.1">
    <property type="nucleotide sequence ID" value="NZ_QGTX01000001.1"/>
</dbReference>
<feature type="compositionally biased region" description="Low complexity" evidence="1">
    <location>
        <begin position="57"/>
        <end position="67"/>
    </location>
</feature>
<dbReference type="AlphaFoldDB" id="A0A317QKW1"/>
<evidence type="ECO:0000256" key="1">
    <source>
        <dbReference type="SAM" id="MobiDB-lite"/>
    </source>
</evidence>
<reference evidence="3" key="1">
    <citation type="submission" date="2018-05" db="EMBL/GenBank/DDBJ databases">
        <authorList>
            <person name="Klenk H.-P."/>
            <person name="Huntemann M."/>
            <person name="Clum A."/>
            <person name="Pillay M."/>
            <person name="Palaniappan K."/>
            <person name="Varghese N."/>
            <person name="Mikhailova N."/>
            <person name="Stamatis D."/>
            <person name="Reddy T."/>
            <person name="Daum C."/>
            <person name="Shapiro N."/>
            <person name="Ivanova N."/>
            <person name="Kyrpides N."/>
            <person name="Woyke T."/>
        </authorList>
    </citation>
    <scope>NUCLEOTIDE SEQUENCE [LARGE SCALE GENOMIC DNA]</scope>
    <source>
        <strain evidence="3">DSM 45417</strain>
    </source>
</reference>
<evidence type="ECO:0000313" key="3">
    <source>
        <dbReference type="Proteomes" id="UP000246661"/>
    </source>
</evidence>
<dbReference type="EMBL" id="QGTX01000001">
    <property type="protein sequence ID" value="PWW23447.1"/>
    <property type="molecule type" value="Genomic_DNA"/>
</dbReference>
<sequence length="75" mass="7425">MAALSLVALVVLVLYLVLSWQGPQPGAGHPDAFDPGHAGYGPWHGATAPGGSEVWADSIDSGSLSDGGSAGGRPD</sequence>
<proteinExistence type="predicted"/>
<gene>
    <name evidence="2" type="ORF">JD79_02621</name>
</gene>
<accession>A0A317QKW1</accession>
<name>A0A317QKW1_9ACTN</name>
<comment type="caution">
    <text evidence="2">The sequence shown here is derived from an EMBL/GenBank/DDBJ whole genome shotgun (WGS) entry which is preliminary data.</text>
</comment>